<evidence type="ECO:0000313" key="2">
    <source>
        <dbReference type="Proteomes" id="UP000887116"/>
    </source>
</evidence>
<gene>
    <name evidence="1" type="primary">AVEN_143061_1</name>
    <name evidence="1" type="ORF">TNCT_428671</name>
</gene>
<evidence type="ECO:0000313" key="1">
    <source>
        <dbReference type="EMBL" id="GFR30102.1"/>
    </source>
</evidence>
<dbReference type="OrthoDB" id="10392036at2759"/>
<organism evidence="1 2">
    <name type="scientific">Trichonephila clavata</name>
    <name type="common">Joro spider</name>
    <name type="synonym">Nephila clavata</name>
    <dbReference type="NCBI Taxonomy" id="2740835"/>
    <lineage>
        <taxon>Eukaryota</taxon>
        <taxon>Metazoa</taxon>
        <taxon>Ecdysozoa</taxon>
        <taxon>Arthropoda</taxon>
        <taxon>Chelicerata</taxon>
        <taxon>Arachnida</taxon>
        <taxon>Araneae</taxon>
        <taxon>Araneomorphae</taxon>
        <taxon>Entelegynae</taxon>
        <taxon>Araneoidea</taxon>
        <taxon>Nephilidae</taxon>
        <taxon>Trichonephila</taxon>
    </lineage>
</organism>
<protein>
    <submittedName>
        <fullName evidence="1">Uncharacterized protein</fullName>
    </submittedName>
</protein>
<accession>A0A8X6M2Y9</accession>
<dbReference type="AlphaFoldDB" id="A0A8X6M2Y9"/>
<dbReference type="Proteomes" id="UP000887116">
    <property type="component" value="Unassembled WGS sequence"/>
</dbReference>
<proteinExistence type="predicted"/>
<name>A0A8X6M2Y9_TRICU</name>
<sequence length="104" mass="12154">MDPQVTEARKKNPAKQAVGFYSNLFERYANHPRQQEQGYEFLTMCLLEFAKIFEPFYVKKVGDSEKSIDAEKEEQPTRQRPINLANNTKIVIKNIPAVVRMPFF</sequence>
<comment type="caution">
    <text evidence="1">The sequence shown here is derived from an EMBL/GenBank/DDBJ whole genome shotgun (WGS) entry which is preliminary data.</text>
</comment>
<keyword evidence="2" id="KW-1185">Reference proteome</keyword>
<dbReference type="EMBL" id="BMAO01019360">
    <property type="protein sequence ID" value="GFR30102.1"/>
    <property type="molecule type" value="Genomic_DNA"/>
</dbReference>
<reference evidence="1" key="1">
    <citation type="submission" date="2020-07" db="EMBL/GenBank/DDBJ databases">
        <title>Multicomponent nature underlies the extraordinary mechanical properties of spider dragline silk.</title>
        <authorList>
            <person name="Kono N."/>
            <person name="Nakamura H."/>
            <person name="Mori M."/>
            <person name="Yoshida Y."/>
            <person name="Ohtoshi R."/>
            <person name="Malay A.D."/>
            <person name="Moran D.A.P."/>
            <person name="Tomita M."/>
            <person name="Numata K."/>
            <person name="Arakawa K."/>
        </authorList>
    </citation>
    <scope>NUCLEOTIDE SEQUENCE</scope>
</reference>